<feature type="transmembrane region" description="Helical" evidence="8">
    <location>
        <begin position="93"/>
        <end position="113"/>
    </location>
</feature>
<dbReference type="HOGENOM" id="CLU_019602_1_0_9"/>
<dbReference type="OrthoDB" id="9805999at2"/>
<dbReference type="InterPro" id="IPR000515">
    <property type="entry name" value="MetI-like"/>
</dbReference>
<evidence type="ECO:0000259" key="9">
    <source>
        <dbReference type="PROSITE" id="PS50928"/>
    </source>
</evidence>
<dbReference type="Proteomes" id="UP000019050">
    <property type="component" value="Unassembled WGS sequence"/>
</dbReference>
<comment type="caution">
    <text evidence="10">The sequence shown here is derived from an EMBL/GenBank/DDBJ whole genome shotgun (WGS) entry which is preliminary data.</text>
</comment>
<dbReference type="InterPro" id="IPR010065">
    <property type="entry name" value="AA_ABC_transptr_permease_3TM"/>
</dbReference>
<dbReference type="SUPFAM" id="SSF161098">
    <property type="entry name" value="MetI-like"/>
    <property type="match status" value="1"/>
</dbReference>
<evidence type="ECO:0000256" key="6">
    <source>
        <dbReference type="ARBA" id="ARBA00022989"/>
    </source>
</evidence>
<sequence>MAHLLLTIKWHYIFNPELALKGLPTVLQGLGNTLTLSLASFLLATFGGLCLALLRLAPLRGLRAIAIAYISFFRGVPLLVTLFFIYYGLPLMGIVMSAFTAAILGLSITASAYTAEIIRAGIEGVEKGQWEAAFAVGLSYRQSLRYVVIPQATRLAIPPLSNVMLDLVKSSSIAAIISVPEIFQKAKVVGASEHDFMTMYILVAVIYWLICTAYSLLQAKLERRFALDI</sequence>
<keyword evidence="6 8" id="KW-1133">Transmembrane helix</keyword>
<evidence type="ECO:0000256" key="2">
    <source>
        <dbReference type="ARBA" id="ARBA00022448"/>
    </source>
</evidence>
<evidence type="ECO:0000313" key="10">
    <source>
        <dbReference type="EMBL" id="ESK66323.1"/>
    </source>
</evidence>
<keyword evidence="3" id="KW-1003">Cell membrane</keyword>
<dbReference type="NCBIfam" id="TIGR01726">
    <property type="entry name" value="HEQRo_perm_3TM"/>
    <property type="match status" value="1"/>
</dbReference>
<feature type="transmembrane region" description="Helical" evidence="8">
    <location>
        <begin position="66"/>
        <end position="87"/>
    </location>
</feature>
<dbReference type="PROSITE" id="PS50928">
    <property type="entry name" value="ABC_TM1"/>
    <property type="match status" value="1"/>
</dbReference>
<dbReference type="CDD" id="cd06261">
    <property type="entry name" value="TM_PBP2"/>
    <property type="match status" value="1"/>
</dbReference>
<dbReference type="Gene3D" id="1.10.3720.10">
    <property type="entry name" value="MetI-like"/>
    <property type="match status" value="1"/>
</dbReference>
<feature type="transmembrane region" description="Helical" evidence="8">
    <location>
        <begin position="197"/>
        <end position="217"/>
    </location>
</feature>
<comment type="subcellular location">
    <subcellularLocation>
        <location evidence="1 8">Cell membrane</location>
        <topology evidence="1 8">Multi-pass membrane protein</topology>
    </subcellularLocation>
</comment>
<organism evidence="10 11">
    <name type="scientific">Abiotrophia defectiva ATCC 49176</name>
    <dbReference type="NCBI Taxonomy" id="592010"/>
    <lineage>
        <taxon>Bacteria</taxon>
        <taxon>Bacillati</taxon>
        <taxon>Bacillota</taxon>
        <taxon>Bacilli</taxon>
        <taxon>Lactobacillales</taxon>
        <taxon>Aerococcaceae</taxon>
        <taxon>Abiotrophia</taxon>
    </lineage>
</organism>
<comment type="similarity">
    <text evidence="8">Belongs to the binding-protein-dependent transport system permease family.</text>
</comment>
<protein>
    <submittedName>
        <fullName evidence="10">ABC transporter, permease protein</fullName>
    </submittedName>
</protein>
<feature type="domain" description="ABC transmembrane type-1" evidence="9">
    <location>
        <begin position="30"/>
        <end position="218"/>
    </location>
</feature>
<dbReference type="InterPro" id="IPR043429">
    <property type="entry name" value="ArtM/GltK/GlnP/TcyL/YhdX-like"/>
</dbReference>
<dbReference type="GO" id="GO:0043190">
    <property type="term" value="C:ATP-binding cassette (ABC) transporter complex"/>
    <property type="evidence" value="ECO:0007669"/>
    <property type="project" value="InterPro"/>
</dbReference>
<evidence type="ECO:0000256" key="5">
    <source>
        <dbReference type="ARBA" id="ARBA00022970"/>
    </source>
</evidence>
<keyword evidence="2 8" id="KW-0813">Transport</keyword>
<evidence type="ECO:0000313" key="11">
    <source>
        <dbReference type="Proteomes" id="UP000019050"/>
    </source>
</evidence>
<dbReference type="GO" id="GO:0022857">
    <property type="term" value="F:transmembrane transporter activity"/>
    <property type="evidence" value="ECO:0007669"/>
    <property type="project" value="InterPro"/>
</dbReference>
<dbReference type="PANTHER" id="PTHR30614:SF0">
    <property type="entry name" value="L-CYSTINE TRANSPORT SYSTEM PERMEASE PROTEIN TCYL"/>
    <property type="match status" value="1"/>
</dbReference>
<dbReference type="InterPro" id="IPR035906">
    <property type="entry name" value="MetI-like_sf"/>
</dbReference>
<keyword evidence="4 8" id="KW-0812">Transmembrane</keyword>
<gene>
    <name evidence="10" type="ORF">GCWU000182_000009</name>
</gene>
<proteinExistence type="inferred from homology"/>
<keyword evidence="11" id="KW-1185">Reference proteome</keyword>
<dbReference type="eggNOG" id="COG0765">
    <property type="taxonomic scope" value="Bacteria"/>
</dbReference>
<dbReference type="EMBL" id="ACIN03000001">
    <property type="protein sequence ID" value="ESK66323.1"/>
    <property type="molecule type" value="Genomic_DNA"/>
</dbReference>
<dbReference type="GeneID" id="84818066"/>
<dbReference type="Pfam" id="PF00528">
    <property type="entry name" value="BPD_transp_1"/>
    <property type="match status" value="1"/>
</dbReference>
<evidence type="ECO:0000256" key="1">
    <source>
        <dbReference type="ARBA" id="ARBA00004651"/>
    </source>
</evidence>
<dbReference type="GO" id="GO:0006865">
    <property type="term" value="P:amino acid transport"/>
    <property type="evidence" value="ECO:0007669"/>
    <property type="project" value="UniProtKB-KW"/>
</dbReference>
<evidence type="ECO:0000256" key="8">
    <source>
        <dbReference type="RuleBase" id="RU363032"/>
    </source>
</evidence>
<dbReference type="RefSeq" id="WP_023390671.1">
    <property type="nucleotide sequence ID" value="NZ_KI535340.1"/>
</dbReference>
<keyword evidence="5" id="KW-0029">Amino-acid transport</keyword>
<feature type="transmembrane region" description="Helical" evidence="8">
    <location>
        <begin position="34"/>
        <end position="54"/>
    </location>
</feature>
<dbReference type="PANTHER" id="PTHR30614">
    <property type="entry name" value="MEMBRANE COMPONENT OF AMINO ACID ABC TRANSPORTER"/>
    <property type="match status" value="1"/>
</dbReference>
<keyword evidence="7 8" id="KW-0472">Membrane</keyword>
<name>W1Q4X8_ABIDE</name>
<evidence type="ECO:0000256" key="7">
    <source>
        <dbReference type="ARBA" id="ARBA00023136"/>
    </source>
</evidence>
<evidence type="ECO:0000256" key="3">
    <source>
        <dbReference type="ARBA" id="ARBA00022475"/>
    </source>
</evidence>
<reference evidence="10" key="1">
    <citation type="submission" date="2013-06" db="EMBL/GenBank/DDBJ databases">
        <authorList>
            <person name="Weinstock G."/>
            <person name="Sodergren E."/>
            <person name="Clifton S."/>
            <person name="Fulton L."/>
            <person name="Fulton B."/>
            <person name="Courtney L."/>
            <person name="Fronick C."/>
            <person name="Harrison M."/>
            <person name="Strong C."/>
            <person name="Farmer C."/>
            <person name="Delahaunty K."/>
            <person name="Markovic C."/>
            <person name="Hall O."/>
            <person name="Minx P."/>
            <person name="Tomlinson C."/>
            <person name="Mitreva M."/>
            <person name="Nelson J."/>
            <person name="Hou S."/>
            <person name="Wollam A."/>
            <person name="Pepin K.H."/>
            <person name="Johnson M."/>
            <person name="Bhonagiri V."/>
            <person name="Nash W.E."/>
            <person name="Warren W."/>
            <person name="Chinwalla A."/>
            <person name="Mardis E.R."/>
            <person name="Wilson R.K."/>
        </authorList>
    </citation>
    <scope>NUCLEOTIDE SEQUENCE [LARGE SCALE GENOMIC DNA]</scope>
    <source>
        <strain evidence="10">ATCC 49176</strain>
    </source>
</reference>
<dbReference type="STRING" id="592010.GCWU000182_000009"/>
<evidence type="ECO:0000256" key="4">
    <source>
        <dbReference type="ARBA" id="ARBA00022692"/>
    </source>
</evidence>
<dbReference type="AlphaFoldDB" id="W1Q4X8"/>
<accession>W1Q4X8</accession>